<gene>
    <name evidence="1" type="ORF">ACHMWK_21895</name>
</gene>
<dbReference type="RefSeq" id="WP_395247573.1">
    <property type="nucleotide sequence ID" value="NZ_JBINXA010000015.1"/>
</dbReference>
<organism evidence="1 2">
    <name type="scientific">Pseudomonas kulmbachensis</name>
    <dbReference type="NCBI Taxonomy" id="3043408"/>
    <lineage>
        <taxon>Bacteria</taxon>
        <taxon>Pseudomonadati</taxon>
        <taxon>Pseudomonadota</taxon>
        <taxon>Gammaproteobacteria</taxon>
        <taxon>Pseudomonadales</taxon>
        <taxon>Pseudomonadaceae</taxon>
        <taxon>Pseudomonas</taxon>
    </lineage>
</organism>
<dbReference type="EMBL" id="JBINXB010000047">
    <property type="protein sequence ID" value="MFH6568613.1"/>
    <property type="molecule type" value="Genomic_DNA"/>
</dbReference>
<dbReference type="Proteomes" id="UP001609821">
    <property type="component" value="Unassembled WGS sequence"/>
</dbReference>
<reference evidence="1 2" key="1">
    <citation type="submission" date="2024-10" db="EMBL/GenBank/DDBJ databases">
        <title>Aeromonas and Pseudomonas from the Cagarras Archipelago, Rio de Janeiro, Brazil.</title>
        <authorList>
            <person name="Canellas A.L.B."/>
            <person name="Laport M.S."/>
        </authorList>
    </citation>
    <scope>NUCLEOTIDE SEQUENCE [LARGE SCALE GENOMIC DNA]</scope>
    <source>
        <strain evidence="1 2">CPF-4</strain>
    </source>
</reference>
<evidence type="ECO:0000313" key="2">
    <source>
        <dbReference type="Proteomes" id="UP001609821"/>
    </source>
</evidence>
<comment type="caution">
    <text evidence="1">The sequence shown here is derived from an EMBL/GenBank/DDBJ whole genome shotgun (WGS) entry which is preliminary data.</text>
</comment>
<proteinExistence type="predicted"/>
<accession>A0ABW7M6T0</accession>
<sequence length="266" mass="31462">MSSPWEDQEENDKKPPVTYFDIWGPWRESVIEQHRFYAEQGRNKLLSQFSNMEQEADEAAERWLEKQSQHFDPDRDDPGSFAEDAYHEGVEYYRLLSELRDQTRLSIVAGMYHAWDKELRRWLMKEIEHWHRGPTVTEMVWKATFEDIVDLLVSTELAKRSAGYLQKLSACRYVVNVYKHGEGLSLKKLKVSHPEYLRIQSANGSTPDMRWIDHTHLLVTDKQLDEFSSAIVEFWRTIPSRVRSKTLNVPTWFEKAMDRDHKLNGS</sequence>
<name>A0ABW7M6T0_9PSED</name>
<protein>
    <submittedName>
        <fullName evidence="1">Uncharacterized protein</fullName>
    </submittedName>
</protein>
<evidence type="ECO:0000313" key="1">
    <source>
        <dbReference type="EMBL" id="MFH6568613.1"/>
    </source>
</evidence>
<keyword evidence="2" id="KW-1185">Reference proteome</keyword>